<evidence type="ECO:0000313" key="12">
    <source>
        <dbReference type="EMBL" id="TIC62368.1"/>
    </source>
</evidence>
<evidence type="ECO:0000313" key="14">
    <source>
        <dbReference type="Proteomes" id="UP000305647"/>
    </source>
</evidence>
<evidence type="ECO:0000256" key="7">
    <source>
        <dbReference type="ARBA" id="ARBA00022837"/>
    </source>
</evidence>
<evidence type="ECO:0000313" key="10">
    <source>
        <dbReference type="EMBL" id="TIC28166.1"/>
    </source>
</evidence>
<evidence type="ECO:0000313" key="11">
    <source>
        <dbReference type="EMBL" id="TIC60209.1"/>
    </source>
</evidence>
<keyword evidence="8" id="KW-0472">Membrane</keyword>
<organism evidence="12 15">
    <name type="scientific">Wallemia mellicola</name>
    <dbReference type="NCBI Taxonomy" id="1708541"/>
    <lineage>
        <taxon>Eukaryota</taxon>
        <taxon>Fungi</taxon>
        <taxon>Dikarya</taxon>
        <taxon>Basidiomycota</taxon>
        <taxon>Wallemiomycotina</taxon>
        <taxon>Wallemiomycetes</taxon>
        <taxon>Wallemiales</taxon>
        <taxon>Wallemiaceae</taxon>
        <taxon>Wallemia</taxon>
    </lineage>
</organism>
<keyword evidence="8" id="KW-1133">Transmembrane helix</keyword>
<dbReference type="OMA" id="IYHTPGG"/>
<keyword evidence="4" id="KW-0540">Nuclease</keyword>
<evidence type="ECO:0000256" key="4">
    <source>
        <dbReference type="ARBA" id="ARBA00022722"/>
    </source>
</evidence>
<dbReference type="AlphaFoldDB" id="A0A4T0RWS6"/>
<dbReference type="EMBL" id="SPRW01000048">
    <property type="protein sequence ID" value="TIC62368.1"/>
    <property type="molecule type" value="Genomic_DNA"/>
</dbReference>
<comment type="similarity">
    <text evidence="3">Belongs to the LCL3 family.</text>
</comment>
<evidence type="ECO:0000256" key="6">
    <source>
        <dbReference type="ARBA" id="ARBA00022801"/>
    </source>
</evidence>
<comment type="caution">
    <text evidence="12">The sequence shown here is derived from an EMBL/GenBank/DDBJ whole genome shotgun (WGS) entry which is preliminary data.</text>
</comment>
<keyword evidence="6" id="KW-0378">Hydrolase</keyword>
<dbReference type="SUPFAM" id="SSF50199">
    <property type="entry name" value="Staphylococcal nuclease"/>
    <property type="match status" value="1"/>
</dbReference>
<dbReference type="PROSITE" id="PS50830">
    <property type="entry name" value="TNASE_3"/>
    <property type="match status" value="1"/>
</dbReference>
<gene>
    <name evidence="12" type="ORF">E3Q02_03536</name>
    <name evidence="11" type="ORF">E3Q03_03373</name>
    <name evidence="10" type="ORF">E3Q10_03350</name>
</gene>
<dbReference type="GO" id="GO:0004519">
    <property type="term" value="F:endonuclease activity"/>
    <property type="evidence" value="ECO:0007669"/>
    <property type="project" value="UniProtKB-KW"/>
</dbReference>
<dbReference type="Proteomes" id="UP000309601">
    <property type="component" value="Unassembled WGS sequence"/>
</dbReference>
<accession>A0A4T0RWS6</accession>
<dbReference type="EMBL" id="SPRO01000044">
    <property type="protein sequence ID" value="TIC28166.1"/>
    <property type="molecule type" value="Genomic_DNA"/>
</dbReference>
<evidence type="ECO:0000313" key="15">
    <source>
        <dbReference type="Proteomes" id="UP000309601"/>
    </source>
</evidence>
<dbReference type="PANTHER" id="PTHR12302:SF3">
    <property type="entry name" value="SERINE_THREONINE-PROTEIN KINASE 31"/>
    <property type="match status" value="1"/>
</dbReference>
<name>A0A4T0RWS6_9BASI</name>
<evidence type="ECO:0000313" key="13">
    <source>
        <dbReference type="Proteomes" id="UP000305362"/>
    </source>
</evidence>
<reference evidence="13 14" key="1">
    <citation type="submission" date="2019-03" db="EMBL/GenBank/DDBJ databases">
        <title>Sequencing 25 genomes of Wallemia mellicola.</title>
        <authorList>
            <person name="Gostincar C."/>
        </authorList>
    </citation>
    <scope>NUCLEOTIDE SEQUENCE [LARGE SCALE GENOMIC DNA]</scope>
    <source>
        <strain evidence="12 15">EXF-1274</strain>
        <strain evidence="11 13">EXF-1277</strain>
        <strain evidence="10 14">EXF-8738</strain>
    </source>
</reference>
<dbReference type="PANTHER" id="PTHR12302">
    <property type="entry name" value="EBNA2 BINDING PROTEIN P100"/>
    <property type="match status" value="1"/>
</dbReference>
<keyword evidence="5" id="KW-0255">Endonuclease</keyword>
<dbReference type="Proteomes" id="UP000305362">
    <property type="component" value="Unassembled WGS sequence"/>
</dbReference>
<protein>
    <submittedName>
        <fullName evidence="12">SNase-domain-containing protein</fullName>
    </submittedName>
</protein>
<comment type="subcellular location">
    <subcellularLocation>
        <location evidence="1">Membrane</location>
        <topology evidence="1">Single-pass membrane protein</topology>
    </subcellularLocation>
    <subcellularLocation>
        <location evidence="2">Mitochondrion</location>
    </subcellularLocation>
</comment>
<sequence>MFSTINHGNNRQSSHNEQIKALGFIGLGIASAFMGIFAHKTLVRRIKNADMISVSMIERQATIRGVITRVGDADNFRMYHRPLLSLDSRSSILQKKLTAVDTIHVRLAGVDAPETSHFGKPAQPYANEALQWLKQKITGEKVAVKLLRKDRYGRVVGNAQLCAKWYRPWRKNISMELTKAGYGAIYEQDGAEYDGMLDKLRRVEEQARRKKRGMWKQKHVELPSTYKKKLRG</sequence>
<evidence type="ECO:0000256" key="8">
    <source>
        <dbReference type="SAM" id="Phobius"/>
    </source>
</evidence>
<feature type="transmembrane region" description="Helical" evidence="8">
    <location>
        <begin position="21"/>
        <end position="38"/>
    </location>
</feature>
<proteinExistence type="inferred from homology"/>
<dbReference type="InterPro" id="IPR035437">
    <property type="entry name" value="SNase_OB-fold_sf"/>
</dbReference>
<dbReference type="SMART" id="SM00318">
    <property type="entry name" value="SNc"/>
    <property type="match status" value="1"/>
</dbReference>
<dbReference type="Pfam" id="PF00565">
    <property type="entry name" value="SNase"/>
    <property type="match status" value="1"/>
</dbReference>
<keyword evidence="7" id="KW-0106">Calcium</keyword>
<dbReference type="GO" id="GO:0005739">
    <property type="term" value="C:mitochondrion"/>
    <property type="evidence" value="ECO:0007669"/>
    <property type="project" value="UniProtKB-SubCell"/>
</dbReference>
<keyword evidence="8" id="KW-0812">Transmembrane</keyword>
<evidence type="ECO:0000256" key="5">
    <source>
        <dbReference type="ARBA" id="ARBA00022759"/>
    </source>
</evidence>
<dbReference type="InterPro" id="IPR016071">
    <property type="entry name" value="Staphylococal_nuclease_OB-fold"/>
</dbReference>
<evidence type="ECO:0000259" key="9">
    <source>
        <dbReference type="PROSITE" id="PS50830"/>
    </source>
</evidence>
<dbReference type="Proteomes" id="UP000305647">
    <property type="component" value="Unassembled WGS sequence"/>
</dbReference>
<dbReference type="GO" id="GO:0016020">
    <property type="term" value="C:membrane"/>
    <property type="evidence" value="ECO:0007669"/>
    <property type="project" value="UniProtKB-SubCell"/>
</dbReference>
<evidence type="ECO:0000256" key="3">
    <source>
        <dbReference type="ARBA" id="ARBA00005435"/>
    </source>
</evidence>
<dbReference type="GO" id="GO:0016787">
    <property type="term" value="F:hydrolase activity"/>
    <property type="evidence" value="ECO:0007669"/>
    <property type="project" value="UniProtKB-KW"/>
</dbReference>
<dbReference type="OrthoDB" id="430293at2759"/>
<feature type="domain" description="TNase-like" evidence="9">
    <location>
        <begin position="61"/>
        <end position="217"/>
    </location>
</feature>
<evidence type="ECO:0000256" key="2">
    <source>
        <dbReference type="ARBA" id="ARBA00004173"/>
    </source>
</evidence>
<evidence type="ECO:0000256" key="1">
    <source>
        <dbReference type="ARBA" id="ARBA00004167"/>
    </source>
</evidence>
<dbReference type="Gene3D" id="2.40.50.90">
    <property type="match status" value="1"/>
</dbReference>
<dbReference type="EMBL" id="SPRV01000045">
    <property type="protein sequence ID" value="TIC60209.1"/>
    <property type="molecule type" value="Genomic_DNA"/>
</dbReference>